<accession>A0A9X2BZE3</accession>
<keyword evidence="2" id="KW-1134">Transmembrane beta strand</keyword>
<feature type="region of interest" description="Disordered" evidence="6">
    <location>
        <begin position="47"/>
        <end position="67"/>
    </location>
</feature>
<keyword evidence="4" id="KW-0472">Membrane</keyword>
<sequence>MGSTTSKSTWTACAMLAVALGAAVSAPASAVTARRVTVAQASAPAPVPAANGRCISDEGADPKATPTFRTVPATAGARSAGADSVAPRMNLLAMVQSAIRRSNAVGAAKLLAEAAAIDIDEAHAQLYPQVGISGQIGGIDAGAPNTAAVHGSQFQGGLNVSAPLYDGGHIRDLTAYRSHLAEVAKFGEIGAQEQVALQTVSLALDRSRYTVEAQVYDQYARKMGCLVDALQQIVAADRGRTSELVQARKTQQQAELSRDQTLSQKRLTEIRLKRFVGDDLPPTEGITSVMLDTPALDDLLTIASRASEIRALDSQADALDAYVRSVLDGQKPQLGVLVAATKSAGAGTSRSVSGGLTFNWQIFNASNNYTTESARKRAAAARLTREDALESRKYRMAEVHEQAEHAMERARSVIEILHNSELVRNFTLQQWQQLGRRSLFDVMAAEGDHYNMRVQYVDALYDTQQSNALLWSLGLGLAVHLE</sequence>
<keyword evidence="9" id="KW-1185">Reference proteome</keyword>
<feature type="chain" id="PRO_5040927561" evidence="7">
    <location>
        <begin position="31"/>
        <end position="482"/>
    </location>
</feature>
<dbReference type="Proteomes" id="UP001139353">
    <property type="component" value="Unassembled WGS sequence"/>
</dbReference>
<comment type="subcellular location">
    <subcellularLocation>
        <location evidence="1">Cell outer membrane</location>
    </subcellularLocation>
</comment>
<evidence type="ECO:0000313" key="8">
    <source>
        <dbReference type="EMBL" id="MCK9686583.1"/>
    </source>
</evidence>
<evidence type="ECO:0000256" key="5">
    <source>
        <dbReference type="ARBA" id="ARBA00023237"/>
    </source>
</evidence>
<name>A0A9X2BZE3_9BURK</name>
<dbReference type="GO" id="GO:0015562">
    <property type="term" value="F:efflux transmembrane transporter activity"/>
    <property type="evidence" value="ECO:0007669"/>
    <property type="project" value="InterPro"/>
</dbReference>
<gene>
    <name evidence="8" type="ORF">LPC04_12775</name>
</gene>
<reference evidence="8" key="1">
    <citation type="submission" date="2021-11" db="EMBL/GenBank/DDBJ databases">
        <title>BS-T2-15 a new species belonging to the Comamonadaceae family isolated from the soil of a French oak forest.</title>
        <authorList>
            <person name="Mieszkin S."/>
            <person name="Alain K."/>
        </authorList>
    </citation>
    <scope>NUCLEOTIDE SEQUENCE</scope>
    <source>
        <strain evidence="8">BS-T2-15</strain>
    </source>
</reference>
<dbReference type="SUPFAM" id="SSF56954">
    <property type="entry name" value="Outer membrane efflux proteins (OEP)"/>
    <property type="match status" value="1"/>
</dbReference>
<evidence type="ECO:0000256" key="2">
    <source>
        <dbReference type="ARBA" id="ARBA00022452"/>
    </source>
</evidence>
<dbReference type="EMBL" id="JAJLJH010000002">
    <property type="protein sequence ID" value="MCK9686583.1"/>
    <property type="molecule type" value="Genomic_DNA"/>
</dbReference>
<dbReference type="GO" id="GO:1990281">
    <property type="term" value="C:efflux pump complex"/>
    <property type="evidence" value="ECO:0007669"/>
    <property type="project" value="TreeGrafter"/>
</dbReference>
<dbReference type="GO" id="GO:0015288">
    <property type="term" value="F:porin activity"/>
    <property type="evidence" value="ECO:0007669"/>
    <property type="project" value="TreeGrafter"/>
</dbReference>
<protein>
    <submittedName>
        <fullName evidence="8">TolC family protein</fullName>
    </submittedName>
</protein>
<dbReference type="PANTHER" id="PTHR30026:SF20">
    <property type="entry name" value="OUTER MEMBRANE PROTEIN TOLC"/>
    <property type="match status" value="1"/>
</dbReference>
<evidence type="ECO:0000256" key="4">
    <source>
        <dbReference type="ARBA" id="ARBA00023136"/>
    </source>
</evidence>
<evidence type="ECO:0000256" key="6">
    <source>
        <dbReference type="SAM" id="MobiDB-lite"/>
    </source>
</evidence>
<keyword evidence="3" id="KW-0812">Transmembrane</keyword>
<feature type="signal peptide" evidence="7">
    <location>
        <begin position="1"/>
        <end position="30"/>
    </location>
</feature>
<dbReference type="RefSeq" id="WP_275682603.1">
    <property type="nucleotide sequence ID" value="NZ_JAJLJH010000002.1"/>
</dbReference>
<evidence type="ECO:0000313" key="9">
    <source>
        <dbReference type="Proteomes" id="UP001139353"/>
    </source>
</evidence>
<proteinExistence type="predicted"/>
<comment type="caution">
    <text evidence="8">The sequence shown here is derived from an EMBL/GenBank/DDBJ whole genome shotgun (WGS) entry which is preliminary data.</text>
</comment>
<dbReference type="InterPro" id="IPR051906">
    <property type="entry name" value="TolC-like"/>
</dbReference>
<evidence type="ECO:0000256" key="1">
    <source>
        <dbReference type="ARBA" id="ARBA00004442"/>
    </source>
</evidence>
<dbReference type="AlphaFoldDB" id="A0A9X2BZE3"/>
<organism evidence="8 9">
    <name type="scientific">Scleromatobacter humisilvae</name>
    <dbReference type="NCBI Taxonomy" id="2897159"/>
    <lineage>
        <taxon>Bacteria</taxon>
        <taxon>Pseudomonadati</taxon>
        <taxon>Pseudomonadota</taxon>
        <taxon>Betaproteobacteria</taxon>
        <taxon>Burkholderiales</taxon>
        <taxon>Sphaerotilaceae</taxon>
        <taxon>Scleromatobacter</taxon>
    </lineage>
</organism>
<keyword evidence="5" id="KW-0998">Cell outer membrane</keyword>
<dbReference type="PANTHER" id="PTHR30026">
    <property type="entry name" value="OUTER MEMBRANE PROTEIN TOLC"/>
    <property type="match status" value="1"/>
</dbReference>
<dbReference type="Gene3D" id="1.20.1600.10">
    <property type="entry name" value="Outer membrane efflux proteins (OEP)"/>
    <property type="match status" value="1"/>
</dbReference>
<dbReference type="GO" id="GO:0009279">
    <property type="term" value="C:cell outer membrane"/>
    <property type="evidence" value="ECO:0007669"/>
    <property type="project" value="UniProtKB-SubCell"/>
</dbReference>
<evidence type="ECO:0000256" key="7">
    <source>
        <dbReference type="SAM" id="SignalP"/>
    </source>
</evidence>
<keyword evidence="7" id="KW-0732">Signal</keyword>
<evidence type="ECO:0000256" key="3">
    <source>
        <dbReference type="ARBA" id="ARBA00022692"/>
    </source>
</evidence>